<keyword evidence="5" id="KW-1185">Reference proteome</keyword>
<keyword evidence="1" id="KW-0863">Zinc-finger</keyword>
<dbReference type="Proteomes" id="UP000187203">
    <property type="component" value="Unassembled WGS sequence"/>
</dbReference>
<dbReference type="OrthoDB" id="1748760at2759"/>
<keyword evidence="1" id="KW-0479">Metal-binding</keyword>
<feature type="region of interest" description="Disordered" evidence="2">
    <location>
        <begin position="229"/>
        <end position="337"/>
    </location>
</feature>
<sequence length="337" mass="37561">MEDFTLDLEVGPTEYGVSKDWTVVGRVIAEKNLNRGAVKAILKNLWPEKDLLIIGDAGQNMYSLTFENEAKMQSALKEGLWSVMGFSLNLKPWPPDKSIKEVDLSAIPFWLQVHNLPREMMTSRNAERIGNRMGEVLEVKEPMGSFGLNRSFLRVRVSINVNDPLIPGFWIPRGGDRNVWAEVKYKKLSDFCFNCGKLGHGNKFCKSEVISPARFGAFMRAPPARSLLSPLKQRSHSWDGNSNGEEGSWRRQGVARKLQFNTARDTAASRAREMGVRQQHAPEAREIRGSILQIPRQLPQQVSNKPPGCDLSGGRESSSSFHSVGSDLGQLGADPSL</sequence>
<evidence type="ECO:0000256" key="2">
    <source>
        <dbReference type="SAM" id="MobiDB-lite"/>
    </source>
</evidence>
<gene>
    <name evidence="4" type="ORF">COLO4_13724</name>
</gene>
<feature type="domain" description="CCHC-type" evidence="3">
    <location>
        <begin position="192"/>
        <end position="207"/>
    </location>
</feature>
<dbReference type="AlphaFoldDB" id="A0A1R3JVR2"/>
<dbReference type="GO" id="GO:0008270">
    <property type="term" value="F:zinc ion binding"/>
    <property type="evidence" value="ECO:0007669"/>
    <property type="project" value="UniProtKB-KW"/>
</dbReference>
<dbReference type="GO" id="GO:0003676">
    <property type="term" value="F:nucleic acid binding"/>
    <property type="evidence" value="ECO:0007669"/>
    <property type="project" value="InterPro"/>
</dbReference>
<feature type="compositionally biased region" description="Low complexity" evidence="2">
    <location>
        <begin position="312"/>
        <end position="329"/>
    </location>
</feature>
<evidence type="ECO:0000259" key="3">
    <source>
        <dbReference type="PROSITE" id="PS50158"/>
    </source>
</evidence>
<dbReference type="InterPro" id="IPR025836">
    <property type="entry name" value="Zn_knuckle_CX2CX4HX4C"/>
</dbReference>
<dbReference type="Pfam" id="PF14392">
    <property type="entry name" value="zf-CCHC_4"/>
    <property type="match status" value="1"/>
</dbReference>
<evidence type="ECO:0000256" key="1">
    <source>
        <dbReference type="PROSITE-ProRule" id="PRU00047"/>
    </source>
</evidence>
<dbReference type="STRING" id="93759.A0A1R3JVR2"/>
<keyword evidence="1" id="KW-0862">Zinc</keyword>
<dbReference type="InterPro" id="IPR025558">
    <property type="entry name" value="DUF4283"/>
</dbReference>
<feature type="compositionally biased region" description="Basic and acidic residues" evidence="2">
    <location>
        <begin position="270"/>
        <end position="288"/>
    </location>
</feature>
<proteinExistence type="predicted"/>
<dbReference type="PROSITE" id="PS50158">
    <property type="entry name" value="ZF_CCHC"/>
    <property type="match status" value="1"/>
</dbReference>
<evidence type="ECO:0000313" key="5">
    <source>
        <dbReference type="Proteomes" id="UP000187203"/>
    </source>
</evidence>
<dbReference type="InterPro" id="IPR001878">
    <property type="entry name" value="Znf_CCHC"/>
</dbReference>
<dbReference type="PANTHER" id="PTHR31286">
    <property type="entry name" value="GLYCINE-RICH CELL WALL STRUCTURAL PROTEIN 1.8-LIKE"/>
    <property type="match status" value="1"/>
</dbReference>
<evidence type="ECO:0000313" key="4">
    <source>
        <dbReference type="EMBL" id="OMO98747.1"/>
    </source>
</evidence>
<dbReference type="EMBL" id="AWUE01015262">
    <property type="protein sequence ID" value="OMO98747.1"/>
    <property type="molecule type" value="Genomic_DNA"/>
</dbReference>
<comment type="caution">
    <text evidence="4">The sequence shown here is derived from an EMBL/GenBank/DDBJ whole genome shotgun (WGS) entry which is preliminary data.</text>
</comment>
<dbReference type="InterPro" id="IPR040256">
    <property type="entry name" value="At4g02000-like"/>
</dbReference>
<feature type="non-terminal residue" evidence="4">
    <location>
        <position position="337"/>
    </location>
</feature>
<reference evidence="5" key="1">
    <citation type="submission" date="2013-09" db="EMBL/GenBank/DDBJ databases">
        <title>Corchorus olitorius genome sequencing.</title>
        <authorList>
            <person name="Alam M."/>
            <person name="Haque M.S."/>
            <person name="Islam M.S."/>
            <person name="Emdad E.M."/>
            <person name="Islam M.M."/>
            <person name="Ahmed B."/>
            <person name="Halim A."/>
            <person name="Hossen Q.M.M."/>
            <person name="Hossain M.Z."/>
            <person name="Ahmed R."/>
            <person name="Khan M.M."/>
            <person name="Islam R."/>
            <person name="Rashid M.M."/>
            <person name="Khan S.A."/>
            <person name="Rahman M.S."/>
            <person name="Alam M."/>
            <person name="Yahiya A.S."/>
            <person name="Khan M.S."/>
            <person name="Azam M.S."/>
            <person name="Haque T."/>
            <person name="Lashkar M.Z.H."/>
            <person name="Akhand A.I."/>
            <person name="Morshed G."/>
            <person name="Roy S."/>
            <person name="Uddin K.S."/>
            <person name="Rabeya T."/>
            <person name="Hossain A.S."/>
            <person name="Chowdhury A."/>
            <person name="Snigdha A.R."/>
            <person name="Mortoza M.S."/>
            <person name="Matin S.A."/>
            <person name="Hoque S.M.E."/>
            <person name="Islam M.K."/>
            <person name="Roy D.K."/>
            <person name="Haider R."/>
            <person name="Moosa M.M."/>
            <person name="Elias S.M."/>
            <person name="Hasan A.M."/>
            <person name="Jahan S."/>
            <person name="Shafiuddin M."/>
            <person name="Mahmood N."/>
            <person name="Shommy N.S."/>
        </authorList>
    </citation>
    <scope>NUCLEOTIDE SEQUENCE [LARGE SCALE GENOMIC DNA]</scope>
    <source>
        <strain evidence="5">cv. O-4</strain>
    </source>
</reference>
<protein>
    <recommendedName>
        <fullName evidence="3">CCHC-type domain-containing protein</fullName>
    </recommendedName>
</protein>
<dbReference type="PANTHER" id="PTHR31286:SF178">
    <property type="entry name" value="DUF4283 DOMAIN-CONTAINING PROTEIN"/>
    <property type="match status" value="1"/>
</dbReference>
<organism evidence="4 5">
    <name type="scientific">Corchorus olitorius</name>
    <dbReference type="NCBI Taxonomy" id="93759"/>
    <lineage>
        <taxon>Eukaryota</taxon>
        <taxon>Viridiplantae</taxon>
        <taxon>Streptophyta</taxon>
        <taxon>Embryophyta</taxon>
        <taxon>Tracheophyta</taxon>
        <taxon>Spermatophyta</taxon>
        <taxon>Magnoliopsida</taxon>
        <taxon>eudicotyledons</taxon>
        <taxon>Gunneridae</taxon>
        <taxon>Pentapetalae</taxon>
        <taxon>rosids</taxon>
        <taxon>malvids</taxon>
        <taxon>Malvales</taxon>
        <taxon>Malvaceae</taxon>
        <taxon>Grewioideae</taxon>
        <taxon>Apeibeae</taxon>
        <taxon>Corchorus</taxon>
    </lineage>
</organism>
<dbReference type="Pfam" id="PF14111">
    <property type="entry name" value="DUF4283"/>
    <property type="match status" value="1"/>
</dbReference>
<accession>A0A1R3JVR2</accession>
<name>A0A1R3JVR2_9ROSI</name>